<dbReference type="Proteomes" id="UP000677228">
    <property type="component" value="Unassembled WGS sequence"/>
</dbReference>
<protein>
    <submittedName>
        <fullName evidence="1">Uncharacterized protein</fullName>
    </submittedName>
</protein>
<accession>A0A8S2FP19</accession>
<sequence length="33" mass="3631">GFVPIPLLIFNLNITDFKSSWVLPTPGKQSATE</sequence>
<dbReference type="Proteomes" id="UP000682733">
    <property type="component" value="Unassembled WGS sequence"/>
</dbReference>
<name>A0A8S2FP19_9BILA</name>
<dbReference type="AlphaFoldDB" id="A0A8S2FP19"/>
<organism evidence="1 3">
    <name type="scientific">Didymodactylos carnosus</name>
    <dbReference type="NCBI Taxonomy" id="1234261"/>
    <lineage>
        <taxon>Eukaryota</taxon>
        <taxon>Metazoa</taxon>
        <taxon>Spiralia</taxon>
        <taxon>Gnathifera</taxon>
        <taxon>Rotifera</taxon>
        <taxon>Eurotatoria</taxon>
        <taxon>Bdelloidea</taxon>
        <taxon>Philodinida</taxon>
        <taxon>Philodinidae</taxon>
        <taxon>Didymodactylos</taxon>
    </lineage>
</organism>
<gene>
    <name evidence="1" type="ORF">OVA965_LOCUS38022</name>
    <name evidence="2" type="ORF">TMI583_LOCUS39164</name>
</gene>
<evidence type="ECO:0000313" key="3">
    <source>
        <dbReference type="Proteomes" id="UP000677228"/>
    </source>
</evidence>
<feature type="non-terminal residue" evidence="1">
    <location>
        <position position="1"/>
    </location>
</feature>
<dbReference type="EMBL" id="CAJNOK010036866">
    <property type="protein sequence ID" value="CAF1526119.1"/>
    <property type="molecule type" value="Genomic_DNA"/>
</dbReference>
<proteinExistence type="predicted"/>
<reference evidence="1" key="1">
    <citation type="submission" date="2021-02" db="EMBL/GenBank/DDBJ databases">
        <authorList>
            <person name="Nowell W R."/>
        </authorList>
    </citation>
    <scope>NUCLEOTIDE SEQUENCE</scope>
</reference>
<comment type="caution">
    <text evidence="1">The sequence shown here is derived from an EMBL/GenBank/DDBJ whole genome shotgun (WGS) entry which is preliminary data.</text>
</comment>
<dbReference type="EMBL" id="CAJOBA010059053">
    <property type="protein sequence ID" value="CAF4312971.1"/>
    <property type="molecule type" value="Genomic_DNA"/>
</dbReference>
<evidence type="ECO:0000313" key="2">
    <source>
        <dbReference type="EMBL" id="CAF4312971.1"/>
    </source>
</evidence>
<evidence type="ECO:0000313" key="1">
    <source>
        <dbReference type="EMBL" id="CAF1526119.1"/>
    </source>
</evidence>